<dbReference type="RefSeq" id="XP_032812612.1">
    <property type="nucleotide sequence ID" value="XM_032956721.1"/>
</dbReference>
<dbReference type="AlphaFoldDB" id="A0AAJ7T9L3"/>
<feature type="region of interest" description="Disordered" evidence="1">
    <location>
        <begin position="173"/>
        <end position="216"/>
    </location>
</feature>
<evidence type="ECO:0000256" key="1">
    <source>
        <dbReference type="SAM" id="MobiDB-lite"/>
    </source>
</evidence>
<dbReference type="Proteomes" id="UP001318040">
    <property type="component" value="Chromosome 18"/>
</dbReference>
<reference evidence="4" key="1">
    <citation type="submission" date="2025-08" db="UniProtKB">
        <authorList>
            <consortium name="RefSeq"/>
        </authorList>
    </citation>
    <scope>IDENTIFICATION</scope>
    <source>
        <tissue evidence="4">Sperm</tissue>
    </source>
</reference>
<dbReference type="InterPro" id="IPR055350">
    <property type="entry name" value="CCDC142_C"/>
</dbReference>
<protein>
    <submittedName>
        <fullName evidence="4">Coiled-coil domain-containing protein 142-like</fullName>
    </submittedName>
</protein>
<dbReference type="PANTHER" id="PTHR21436:SF2">
    <property type="entry name" value="COILED-COIL DOMAIN-CONTAINING PROTEIN 142"/>
    <property type="match status" value="1"/>
</dbReference>
<keyword evidence="3" id="KW-1185">Reference proteome</keyword>
<dbReference type="KEGG" id="pmrn:116943670"/>
<dbReference type="InterPro" id="IPR026700">
    <property type="entry name" value="CCDC142"/>
</dbReference>
<feature type="domain" description="Coiled-coil protein 142 C-terminal" evidence="2">
    <location>
        <begin position="1"/>
        <end position="182"/>
    </location>
</feature>
<evidence type="ECO:0000313" key="4">
    <source>
        <dbReference type="RefSeq" id="XP_032812612.1"/>
    </source>
</evidence>
<organism evidence="3 4">
    <name type="scientific">Petromyzon marinus</name>
    <name type="common">Sea lamprey</name>
    <dbReference type="NCBI Taxonomy" id="7757"/>
    <lineage>
        <taxon>Eukaryota</taxon>
        <taxon>Metazoa</taxon>
        <taxon>Chordata</taxon>
        <taxon>Craniata</taxon>
        <taxon>Vertebrata</taxon>
        <taxon>Cyclostomata</taxon>
        <taxon>Hyperoartia</taxon>
        <taxon>Petromyzontiformes</taxon>
        <taxon>Petromyzontidae</taxon>
        <taxon>Petromyzon</taxon>
    </lineage>
</organism>
<proteinExistence type="predicted"/>
<sequence>MPDRRQWRISSDLSAGCAEGLSAYMLALVATVLQPVAEALRPLEAERQAQPMGLACSALLHAWMEHIVRSRIVFSVQGGLQLRQDLWAVRDFMASEACALGPVPCGQVLALPIFLQAEEAVRCLLRQPRRPPTRSEMAAAHLLGGRCCSSCIDTPEMSSDLGLENLEFSTVDTQVTPASEPSQPSPDAVKPRKEQGYGTNTSTSETEGRHFPSSASSNRVGVEIFSHVNHQGGQHVLQPNGQRVKHCTLSQRCYSDGSTVRSPAQLRSERSLASGEDVYCPEVWLALRLCGGVRRWRWPRLPCCTRGAESL</sequence>
<dbReference type="Pfam" id="PF14923">
    <property type="entry name" value="CCDC142"/>
    <property type="match status" value="1"/>
</dbReference>
<feature type="compositionally biased region" description="Polar residues" evidence="1">
    <location>
        <begin position="173"/>
        <end position="182"/>
    </location>
</feature>
<gene>
    <name evidence="4" type="primary">LOC116943670</name>
</gene>
<evidence type="ECO:0000313" key="3">
    <source>
        <dbReference type="Proteomes" id="UP001318040"/>
    </source>
</evidence>
<accession>A0AAJ7T9L3</accession>
<dbReference type="PANTHER" id="PTHR21436">
    <property type="entry name" value="COILED-COIL DOMAIN-CONTAINING PROTEIN 142"/>
    <property type="match status" value="1"/>
</dbReference>
<name>A0AAJ7T9L3_PETMA</name>
<evidence type="ECO:0000259" key="2">
    <source>
        <dbReference type="Pfam" id="PF14923"/>
    </source>
</evidence>